<dbReference type="InterPro" id="IPR006015">
    <property type="entry name" value="Universal_stress_UspA"/>
</dbReference>
<dbReference type="Pfam" id="PF00582">
    <property type="entry name" value="Usp"/>
    <property type="match status" value="1"/>
</dbReference>
<dbReference type="PANTHER" id="PTHR31964">
    <property type="entry name" value="ADENINE NUCLEOTIDE ALPHA HYDROLASES-LIKE SUPERFAMILY PROTEIN"/>
    <property type="match status" value="1"/>
</dbReference>
<proteinExistence type="predicted"/>
<dbReference type="CDD" id="cd23659">
    <property type="entry name" value="USP_At3g01520-like"/>
    <property type="match status" value="1"/>
</dbReference>
<evidence type="ECO:0000313" key="3">
    <source>
        <dbReference type="EMBL" id="OBZ90002.1"/>
    </source>
</evidence>
<reference evidence="3 4" key="1">
    <citation type="submission" date="2016-03" db="EMBL/GenBank/DDBJ databases">
        <title>Choanephora cucurbitarum.</title>
        <authorList>
            <person name="Min B."/>
            <person name="Park H."/>
            <person name="Park J.-H."/>
            <person name="Shin H.-D."/>
            <person name="Choi I.-G."/>
        </authorList>
    </citation>
    <scope>NUCLEOTIDE SEQUENCE [LARGE SCALE GENOMIC DNA]</scope>
    <source>
        <strain evidence="3 4">KUS-F28377</strain>
    </source>
</reference>
<dbReference type="SUPFAM" id="SSF52402">
    <property type="entry name" value="Adenine nucleotide alpha hydrolases-like"/>
    <property type="match status" value="1"/>
</dbReference>
<gene>
    <name evidence="3" type="ORF">A0J61_01948</name>
</gene>
<dbReference type="OrthoDB" id="843225at2759"/>
<feature type="region of interest" description="Disordered" evidence="1">
    <location>
        <begin position="1"/>
        <end position="25"/>
    </location>
</feature>
<dbReference type="Gene3D" id="3.40.50.620">
    <property type="entry name" value="HUPs"/>
    <property type="match status" value="1"/>
</dbReference>
<dbReference type="STRING" id="101091.A0A1C7NLM6"/>
<evidence type="ECO:0000313" key="4">
    <source>
        <dbReference type="Proteomes" id="UP000093000"/>
    </source>
</evidence>
<dbReference type="InParanoid" id="A0A1C7NLM6"/>
<dbReference type="AlphaFoldDB" id="A0A1C7NLM6"/>
<dbReference type="PRINTS" id="PR01438">
    <property type="entry name" value="UNVRSLSTRESS"/>
</dbReference>
<dbReference type="EMBL" id="LUGH01000068">
    <property type="protein sequence ID" value="OBZ90002.1"/>
    <property type="molecule type" value="Genomic_DNA"/>
</dbReference>
<sequence length="230" mass="25701">MTNSSLTRLPTNFFPAPGAPEPHSPTTEIVSGTNQKDGSMDRYQRTIVIAYDQSNYADAMISKAICLGIIRPTDDIRLVHIISQSDYRNLLVPLLSGNTIVTHGHVDDDVKLDDISSAMIWEVVNALRRLDFKFVSSEVLRGDPKETISDYCHAIKPVYLICGTRGFGAIKRRSILGSISNYLTKNCPCPVLVVKLEHHEIEARKELQEKKRATFAEVYGKDQNSTHDTV</sequence>
<dbReference type="InterPro" id="IPR006016">
    <property type="entry name" value="UspA"/>
</dbReference>
<name>A0A1C7NLM6_9FUNG</name>
<keyword evidence="4" id="KW-1185">Reference proteome</keyword>
<evidence type="ECO:0000256" key="1">
    <source>
        <dbReference type="SAM" id="MobiDB-lite"/>
    </source>
</evidence>
<dbReference type="Proteomes" id="UP000093000">
    <property type="component" value="Unassembled WGS sequence"/>
</dbReference>
<evidence type="ECO:0000259" key="2">
    <source>
        <dbReference type="Pfam" id="PF00582"/>
    </source>
</evidence>
<protein>
    <submittedName>
        <fullName evidence="3">Universal stress protein A family protein C25B2.10</fullName>
    </submittedName>
</protein>
<comment type="caution">
    <text evidence="3">The sequence shown here is derived from an EMBL/GenBank/DDBJ whole genome shotgun (WGS) entry which is preliminary data.</text>
</comment>
<dbReference type="InterPro" id="IPR014729">
    <property type="entry name" value="Rossmann-like_a/b/a_fold"/>
</dbReference>
<dbReference type="PANTHER" id="PTHR31964:SF113">
    <property type="entry name" value="USPA DOMAIN-CONTAINING PROTEIN"/>
    <property type="match status" value="1"/>
</dbReference>
<organism evidence="3 4">
    <name type="scientific">Choanephora cucurbitarum</name>
    <dbReference type="NCBI Taxonomy" id="101091"/>
    <lineage>
        <taxon>Eukaryota</taxon>
        <taxon>Fungi</taxon>
        <taxon>Fungi incertae sedis</taxon>
        <taxon>Mucoromycota</taxon>
        <taxon>Mucoromycotina</taxon>
        <taxon>Mucoromycetes</taxon>
        <taxon>Mucorales</taxon>
        <taxon>Mucorineae</taxon>
        <taxon>Choanephoraceae</taxon>
        <taxon>Choanephoroideae</taxon>
        <taxon>Choanephora</taxon>
    </lineage>
</organism>
<accession>A0A1C7NLM6</accession>
<feature type="domain" description="UspA" evidence="2">
    <location>
        <begin position="45"/>
        <end position="195"/>
    </location>
</feature>
<feature type="compositionally biased region" description="Polar residues" evidence="1">
    <location>
        <begin position="1"/>
        <end position="10"/>
    </location>
</feature>